<dbReference type="Proteomes" id="UP000010483">
    <property type="component" value="Chromosome"/>
</dbReference>
<evidence type="ECO:0000313" key="3">
    <source>
        <dbReference type="Proteomes" id="UP000010483"/>
    </source>
</evidence>
<name>K9YMS5_CYASC</name>
<protein>
    <submittedName>
        <fullName evidence="2">Uncharacterized protein</fullName>
    </submittedName>
</protein>
<keyword evidence="1" id="KW-0472">Membrane</keyword>
<dbReference type="HOGENOM" id="CLU_189984_0_0_3"/>
<evidence type="ECO:0000256" key="1">
    <source>
        <dbReference type="SAM" id="Phobius"/>
    </source>
</evidence>
<accession>K9YMS5</accession>
<sequence length="61" mass="6669">MEASGRSSNNQETNPRQITANIFGTAIALTTLIVPLLLINSFSDKIPNSSLQNPHIFTLTR</sequence>
<dbReference type="KEGG" id="csn:Cyast_2282"/>
<dbReference type="STRING" id="292563.Cyast_2282"/>
<dbReference type="EMBL" id="CP003940">
    <property type="protein sequence ID" value="AFZ48231.1"/>
    <property type="molecule type" value="Genomic_DNA"/>
</dbReference>
<keyword evidence="1" id="KW-1133">Transmembrane helix</keyword>
<reference evidence="3" key="1">
    <citation type="journal article" date="2013" name="Proc. Natl. Acad. Sci. U.S.A.">
        <title>Improving the coverage of the cyanobacterial phylum using diversity-driven genome sequencing.</title>
        <authorList>
            <person name="Shih P.M."/>
            <person name="Wu D."/>
            <person name="Latifi A."/>
            <person name="Axen S.D."/>
            <person name="Fewer D.P."/>
            <person name="Talla E."/>
            <person name="Calteau A."/>
            <person name="Cai F."/>
            <person name="Tandeau de Marsac N."/>
            <person name="Rippka R."/>
            <person name="Herdman M."/>
            <person name="Sivonen K."/>
            <person name="Coursin T."/>
            <person name="Laurent T."/>
            <person name="Goodwin L."/>
            <person name="Nolan M."/>
            <person name="Davenport K.W."/>
            <person name="Han C.S."/>
            <person name="Rubin E.M."/>
            <person name="Eisen J.A."/>
            <person name="Woyke T."/>
            <person name="Gugger M."/>
            <person name="Kerfeld C.A."/>
        </authorList>
    </citation>
    <scope>NUCLEOTIDE SEQUENCE [LARGE SCALE GENOMIC DNA]</scope>
    <source>
        <strain evidence="3">ATCC 29140 / PCC 7202</strain>
    </source>
</reference>
<keyword evidence="3" id="KW-1185">Reference proteome</keyword>
<evidence type="ECO:0000313" key="2">
    <source>
        <dbReference type="EMBL" id="AFZ48231.1"/>
    </source>
</evidence>
<keyword evidence="1" id="KW-0812">Transmembrane</keyword>
<dbReference type="AlphaFoldDB" id="K9YMS5"/>
<gene>
    <name evidence="2" type="ordered locus">Cyast_2282</name>
</gene>
<organism evidence="2 3">
    <name type="scientific">Cyanobacterium stanieri (strain ATCC 29140 / PCC 7202)</name>
    <dbReference type="NCBI Taxonomy" id="292563"/>
    <lineage>
        <taxon>Bacteria</taxon>
        <taxon>Bacillati</taxon>
        <taxon>Cyanobacteriota</taxon>
        <taxon>Cyanophyceae</taxon>
        <taxon>Oscillatoriophycideae</taxon>
        <taxon>Chroococcales</taxon>
        <taxon>Geminocystaceae</taxon>
        <taxon>Cyanobacterium</taxon>
    </lineage>
</organism>
<proteinExistence type="predicted"/>
<feature type="transmembrane region" description="Helical" evidence="1">
    <location>
        <begin position="20"/>
        <end position="39"/>
    </location>
</feature>
<dbReference type="BioCyc" id="CSTA292563:G1353-2287-MONOMER"/>